<reference evidence="1" key="2">
    <citation type="submission" date="2021-10" db="EMBL/GenBank/DDBJ databases">
        <authorList>
            <person name="Piombo E."/>
        </authorList>
    </citation>
    <scope>NUCLEOTIDE SEQUENCE</scope>
</reference>
<dbReference type="Proteomes" id="UP000836387">
    <property type="component" value="Unassembled WGS sequence"/>
</dbReference>
<sequence length="840" mass="93541">MASSSDAGQEPWFLKSSVPVWLPYHEALTMPNDKFNSFIRSELDGNAMVVPPSGLGPPPGHDLTDATSTSGTHVTPPSTTADICEAVDRMEVDGKPDSTEPTTSETAAGAEEHPWRAALLKNLTPPAPPNLENKVFTANGDLAHSSTTDACVDLFYELEDSISGARLSDLLAASWNQDALLTLKIIFNARSIHLGKSSRNTFYGCAGWLFMHHPLTLIENLKWLSRPVIQKKAKKETDGEDDEMVIVEADKDPSRPETYDVKHGVAHGYWKDIINLLALAANNQLGAFSDPKIILNSKNPGIYNGKSIKIVRRRAKLNKRRGEPAEKTIVSDSNSDSNAQGKNEDAVPSSDYKVLRRAKRLDRNQNATRAFNENLQYRVLHLAVARLFAEQLEKDLAALRGDDYQAKRTISLCGKWAPSHDRFHDKHTFIVSSIAEIMHPRESFDNVLSPSDDRDTYLRYAREAYRKDISALRKHLEIVERDLSAGTFEKIKYDRVPSVAMQNYTKIFVEKDLRRFEEYITRVAEGKANISGAILLPSTMVAAARRGRQTPGHYDPLTISAKQFVDLKIREMQTKVDDGQWNTLVKRIKDSGVLASSIAVCDVSGSMQGPQQTDGTTPMDSAIGLSLLIAEVTEPPYGGAFITFSYKPQVEKVDLSKPLSEKVAQLVRANWSMNTDFEAVFLNLLLPMAREHNLKQEDMVKQVFVFSDMQFDKASSKKDRWTTSYERVSKAYKESGYEVPELVFWNLAGGSHSGQAPKPVTTEDEGTCLMSGYSQGLLKAFLEKGGFEDDEEEEEEQVVVVTKDEGGEVTAETAKRKKNPISMVKKAVSHEAYKMLRVVD</sequence>
<evidence type="ECO:0000313" key="2">
    <source>
        <dbReference type="Proteomes" id="UP000836387"/>
    </source>
</evidence>
<gene>
    <name evidence="1" type="ORF">CRV2_00008276</name>
</gene>
<name>A0ACA9UTH2_BIOOC</name>
<keyword evidence="2" id="KW-1185">Reference proteome</keyword>
<proteinExistence type="predicted"/>
<dbReference type="EMBL" id="CADEHS020000645">
    <property type="protein sequence ID" value="CAG9956370.1"/>
    <property type="molecule type" value="Genomic_DNA"/>
</dbReference>
<evidence type="ECO:0000313" key="1">
    <source>
        <dbReference type="EMBL" id="CAG9956370.1"/>
    </source>
</evidence>
<protein>
    <submittedName>
        <fullName evidence="1">Uncharacterized protein</fullName>
    </submittedName>
</protein>
<organism evidence="1 2">
    <name type="scientific">Clonostachys rosea f. rosea IK726</name>
    <dbReference type="NCBI Taxonomy" id="1349383"/>
    <lineage>
        <taxon>Eukaryota</taxon>
        <taxon>Fungi</taxon>
        <taxon>Dikarya</taxon>
        <taxon>Ascomycota</taxon>
        <taxon>Pezizomycotina</taxon>
        <taxon>Sordariomycetes</taxon>
        <taxon>Hypocreomycetidae</taxon>
        <taxon>Hypocreales</taxon>
        <taxon>Bionectriaceae</taxon>
        <taxon>Clonostachys</taxon>
    </lineage>
</organism>
<comment type="caution">
    <text evidence="1">The sequence shown here is derived from an EMBL/GenBank/DDBJ whole genome shotgun (WGS) entry which is preliminary data.</text>
</comment>
<reference evidence="1" key="1">
    <citation type="submission" date="2020-04" db="EMBL/GenBank/DDBJ databases">
        <authorList>
            <person name="Broberg M."/>
        </authorList>
    </citation>
    <scope>NUCLEOTIDE SEQUENCE</scope>
</reference>
<accession>A0ACA9UTH2</accession>